<protein>
    <submittedName>
        <fullName evidence="3">Uncharacterized protein</fullName>
    </submittedName>
</protein>
<dbReference type="EMBL" id="ASPP01016376">
    <property type="protein sequence ID" value="ETO17570.1"/>
    <property type="molecule type" value="Genomic_DNA"/>
</dbReference>
<comment type="caution">
    <text evidence="3">The sequence shown here is derived from an EMBL/GenBank/DDBJ whole genome shotgun (WGS) entry which is preliminary data.</text>
</comment>
<evidence type="ECO:0000313" key="3">
    <source>
        <dbReference type="EMBL" id="ETO17570.1"/>
    </source>
</evidence>
<evidence type="ECO:0000256" key="1">
    <source>
        <dbReference type="SAM" id="MobiDB-lite"/>
    </source>
</evidence>
<dbReference type="InterPro" id="IPR027267">
    <property type="entry name" value="AH/BAR_dom_sf"/>
</dbReference>
<proteinExistence type="predicted"/>
<feature type="signal peptide" evidence="2">
    <location>
        <begin position="1"/>
        <end position="23"/>
    </location>
</feature>
<dbReference type="Gene3D" id="1.20.1270.60">
    <property type="entry name" value="Arfaptin homology (AH) domain/BAR domain"/>
    <property type="match status" value="1"/>
</dbReference>
<evidence type="ECO:0000313" key="4">
    <source>
        <dbReference type="Proteomes" id="UP000023152"/>
    </source>
</evidence>
<feature type="region of interest" description="Disordered" evidence="1">
    <location>
        <begin position="191"/>
        <end position="222"/>
    </location>
</feature>
<keyword evidence="2" id="KW-0732">Signal</keyword>
<evidence type="ECO:0000256" key="2">
    <source>
        <dbReference type="SAM" id="SignalP"/>
    </source>
</evidence>
<accession>X6MWV8</accession>
<dbReference type="AlphaFoldDB" id="X6MWV8"/>
<feature type="compositionally biased region" description="Polar residues" evidence="1">
    <location>
        <begin position="192"/>
        <end position="217"/>
    </location>
</feature>
<sequence length="452" mass="53548">MQITNNCSLLIFLSMLNTSIVRHHWLIYTSVAEKNIEKTRYFEIQIERASKRIIVSNFTRCNTIELLTYICCQHICLYFQKAFKNKCRQLNLLSDQHFISNKEINSERTKQTELCKDNKDSNMLLFYKPPENTFVNMRHKYNNLCAEVSENFQQLRRLTKHLRKFIDHKNQATTEFRSLLSAYMAEEPLLSNGRSLVPGSTRQSATRTTNQTDNGVTSDDETIELNLPKHLQDEEENGKQDDKVRAHVGLEEWMSHEWKMTCLEEQFWLRVDKELHEPLYSFRKSAITKLQSLTETVATRYDRMIKYAQTTKQEQIKALNVWNELCDCRSRLKKAKNNKRDTKKVNKHTERVNAACKKFVFAFFILFFCFEKDFELLITTNKQTKKRTKTQFETVVEHVDKLNDLVDEFWNDVVKDGCEQLEAMEATRCAFMVEFVKKFNELLCWKYEAGKV</sequence>
<dbReference type="Proteomes" id="UP000023152">
    <property type="component" value="Unassembled WGS sequence"/>
</dbReference>
<feature type="chain" id="PRO_5004975986" evidence="2">
    <location>
        <begin position="24"/>
        <end position="452"/>
    </location>
</feature>
<name>X6MWV8_RETFI</name>
<keyword evidence="4" id="KW-1185">Reference proteome</keyword>
<organism evidence="3 4">
    <name type="scientific">Reticulomyxa filosa</name>
    <dbReference type="NCBI Taxonomy" id="46433"/>
    <lineage>
        <taxon>Eukaryota</taxon>
        <taxon>Sar</taxon>
        <taxon>Rhizaria</taxon>
        <taxon>Retaria</taxon>
        <taxon>Foraminifera</taxon>
        <taxon>Monothalamids</taxon>
        <taxon>Reticulomyxidae</taxon>
        <taxon>Reticulomyxa</taxon>
    </lineage>
</organism>
<reference evidence="3 4" key="1">
    <citation type="journal article" date="2013" name="Curr. Biol.">
        <title>The Genome of the Foraminiferan Reticulomyxa filosa.</title>
        <authorList>
            <person name="Glockner G."/>
            <person name="Hulsmann N."/>
            <person name="Schleicher M."/>
            <person name="Noegel A.A."/>
            <person name="Eichinger L."/>
            <person name="Gallinger C."/>
            <person name="Pawlowski J."/>
            <person name="Sierra R."/>
            <person name="Euteneuer U."/>
            <person name="Pillet L."/>
            <person name="Moustafa A."/>
            <person name="Platzer M."/>
            <person name="Groth M."/>
            <person name="Szafranski K."/>
            <person name="Schliwa M."/>
        </authorList>
    </citation>
    <scope>NUCLEOTIDE SEQUENCE [LARGE SCALE GENOMIC DNA]</scope>
</reference>
<gene>
    <name evidence="3" type="ORF">RFI_19750</name>
</gene>